<evidence type="ECO:0000313" key="14">
    <source>
        <dbReference type="Proteomes" id="UP000288805"/>
    </source>
</evidence>
<evidence type="ECO:0000256" key="2">
    <source>
        <dbReference type="ARBA" id="ARBA00022723"/>
    </source>
</evidence>
<dbReference type="PRINTS" id="PR00682">
    <property type="entry name" value="IPNSYNTHASE"/>
</dbReference>
<evidence type="ECO:0000259" key="12">
    <source>
        <dbReference type="PROSITE" id="PS51471"/>
    </source>
</evidence>
<evidence type="ECO:0000256" key="5">
    <source>
        <dbReference type="ARBA" id="ARBA00023004"/>
    </source>
</evidence>
<comment type="pathway">
    <text evidence="6">Plant hormone biosynthesis; gibberellin biosynthesis.</text>
</comment>
<gene>
    <name evidence="13" type="primary">GA2OX2_2</name>
    <name evidence="13" type="ORF">CK203_017496</name>
</gene>
<evidence type="ECO:0000313" key="13">
    <source>
        <dbReference type="EMBL" id="RVX01556.1"/>
    </source>
</evidence>
<evidence type="ECO:0000256" key="10">
    <source>
        <dbReference type="ARBA" id="ARBA00066708"/>
    </source>
</evidence>
<dbReference type="InterPro" id="IPR005123">
    <property type="entry name" value="Oxoglu/Fe-dep_dioxygenase_dom"/>
</dbReference>
<evidence type="ECO:0000256" key="3">
    <source>
        <dbReference type="ARBA" id="ARBA00022964"/>
    </source>
</evidence>
<comment type="catalytic activity">
    <reaction evidence="7">
        <text>gibberellin A1 + 2-oxoglutarate + O2 = gibberellin A8 + succinate + CO2</text>
        <dbReference type="Rhea" id="RHEA:15005"/>
        <dbReference type="ChEBI" id="CHEBI:15379"/>
        <dbReference type="ChEBI" id="CHEBI:16526"/>
        <dbReference type="ChEBI" id="CHEBI:16810"/>
        <dbReference type="ChEBI" id="CHEBI:30031"/>
        <dbReference type="ChEBI" id="CHEBI:58524"/>
        <dbReference type="ChEBI" id="CHEBI:58594"/>
        <dbReference type="EC" id="1.14.11.13"/>
    </reaction>
</comment>
<comment type="function">
    <text evidence="8">Catalyzes the 2-beta-hydroxylation of several biologically active gibberellins, leading to the homeostatic regulation of their endogenous level. Catabolism of gibberellins (GAs) plays a central role in plant development. Converts GA9/GA20 to GA51/GA29 and GA4/GA1 to GA34/GA8.</text>
</comment>
<dbReference type="SUPFAM" id="SSF51197">
    <property type="entry name" value="Clavaminate synthase-like"/>
    <property type="match status" value="1"/>
</dbReference>
<dbReference type="Gene3D" id="2.60.120.330">
    <property type="entry name" value="B-lactam Antibiotic, Isopenicillin N Synthase, Chain"/>
    <property type="match status" value="1"/>
</dbReference>
<evidence type="ECO:0000256" key="8">
    <source>
        <dbReference type="ARBA" id="ARBA00055835"/>
    </source>
</evidence>
<keyword evidence="5 11" id="KW-0408">Iron</keyword>
<dbReference type="Pfam" id="PF03171">
    <property type="entry name" value="2OG-FeII_Oxy"/>
    <property type="match status" value="1"/>
</dbReference>
<dbReference type="InterPro" id="IPR050231">
    <property type="entry name" value="Iron_ascorbate_oxido_reductase"/>
</dbReference>
<dbReference type="Proteomes" id="UP000288805">
    <property type="component" value="Unassembled WGS sequence"/>
</dbReference>
<dbReference type="AlphaFoldDB" id="A0A438IXX5"/>
<keyword evidence="3 13" id="KW-0223">Dioxygenase</keyword>
<accession>A0A438IXX5</accession>
<dbReference type="EMBL" id="QGNW01000075">
    <property type="protein sequence ID" value="RVX01556.1"/>
    <property type="molecule type" value="Genomic_DNA"/>
</dbReference>
<dbReference type="Pfam" id="PF14226">
    <property type="entry name" value="DIOX_N"/>
    <property type="match status" value="1"/>
</dbReference>
<protein>
    <recommendedName>
        <fullName evidence="10">gibberellin 2beta-dioxygenase</fullName>
        <ecNumber evidence="10">1.14.11.13</ecNumber>
    </recommendedName>
</protein>
<sequence length="353" mass="39283">MVVPSPSPIRSKKTKAVGIPVIDLSLNRSAIAELIVNACEDYGFFKVVNHGVPKEIIGRLEEEGLSFFAKPSSEKQKAGPASPFGYGCKNIGFNGDRGELEYLLLHTNPVSISERSKAISNDPTEFREPATQPPSPPDMTMYLCLNGCAVTDYIQGVRELCCEILDLIGEGLWLQDKMVFSRMIRDVHSDSVIRVNHYPAVKDVKEWDPCDPIGFGEHSDPQILTILRSNDVPGLQIRLRDGLWVPVPPDPTEFCVFVGDALEAMTNGRLMSVRHRALTSSVKARLSMMYFGAPPLNAWISPLPDMVSPQKPSLYRPFSWVEYKKAAYSLRLGDRRLDLFKINTSSTGDKVEL</sequence>
<dbReference type="EC" id="1.14.11.13" evidence="10"/>
<dbReference type="GO" id="GO:0045543">
    <property type="term" value="F:gibberellin 2-beta-dioxygenase activity"/>
    <property type="evidence" value="ECO:0007669"/>
    <property type="project" value="UniProtKB-EC"/>
</dbReference>
<keyword evidence="2 11" id="KW-0479">Metal-binding</keyword>
<comment type="similarity">
    <text evidence="9">Belongs to the iron/ascorbate-dependent oxidoreductase family. GA2OX subfamily.</text>
</comment>
<keyword evidence="4 11" id="KW-0560">Oxidoreductase</keyword>
<evidence type="ECO:0000256" key="7">
    <source>
        <dbReference type="ARBA" id="ARBA00052204"/>
    </source>
</evidence>
<evidence type="ECO:0000256" key="4">
    <source>
        <dbReference type="ARBA" id="ARBA00023002"/>
    </source>
</evidence>
<evidence type="ECO:0000256" key="9">
    <source>
        <dbReference type="ARBA" id="ARBA00061282"/>
    </source>
</evidence>
<dbReference type="FunFam" id="2.60.120.330:FF:000014">
    <property type="entry name" value="Gibberellin 2-beta-dioxygenase 1"/>
    <property type="match status" value="1"/>
</dbReference>
<dbReference type="PANTHER" id="PTHR47990">
    <property type="entry name" value="2-OXOGLUTARATE (2OG) AND FE(II)-DEPENDENT OXYGENASE SUPERFAMILY PROTEIN-RELATED"/>
    <property type="match status" value="1"/>
</dbReference>
<dbReference type="InterPro" id="IPR044861">
    <property type="entry name" value="IPNS-like_FE2OG_OXY"/>
</dbReference>
<organism evidence="13 14">
    <name type="scientific">Vitis vinifera</name>
    <name type="common">Grape</name>
    <dbReference type="NCBI Taxonomy" id="29760"/>
    <lineage>
        <taxon>Eukaryota</taxon>
        <taxon>Viridiplantae</taxon>
        <taxon>Streptophyta</taxon>
        <taxon>Embryophyta</taxon>
        <taxon>Tracheophyta</taxon>
        <taxon>Spermatophyta</taxon>
        <taxon>Magnoliopsida</taxon>
        <taxon>eudicotyledons</taxon>
        <taxon>Gunneridae</taxon>
        <taxon>Pentapetalae</taxon>
        <taxon>rosids</taxon>
        <taxon>Vitales</taxon>
        <taxon>Vitaceae</taxon>
        <taxon>Viteae</taxon>
        <taxon>Vitis</taxon>
    </lineage>
</organism>
<dbReference type="PROSITE" id="PS51471">
    <property type="entry name" value="FE2OG_OXY"/>
    <property type="match status" value="1"/>
</dbReference>
<proteinExistence type="inferred from homology"/>
<evidence type="ECO:0000256" key="6">
    <source>
        <dbReference type="ARBA" id="ARBA00037909"/>
    </source>
</evidence>
<reference evidence="13 14" key="1">
    <citation type="journal article" date="2018" name="PLoS Genet.">
        <title>Population sequencing reveals clonal diversity and ancestral inbreeding in the grapevine cultivar Chardonnay.</title>
        <authorList>
            <person name="Roach M.J."/>
            <person name="Johnson D.L."/>
            <person name="Bohlmann J."/>
            <person name="van Vuuren H.J."/>
            <person name="Jones S.J."/>
            <person name="Pretorius I.S."/>
            <person name="Schmidt S.A."/>
            <person name="Borneman A.R."/>
        </authorList>
    </citation>
    <scope>NUCLEOTIDE SEQUENCE [LARGE SCALE GENOMIC DNA]</scope>
    <source>
        <strain evidence="14">cv. Chardonnay</strain>
        <tissue evidence="13">Leaf</tissue>
    </source>
</reference>
<dbReference type="InterPro" id="IPR027443">
    <property type="entry name" value="IPNS-like_sf"/>
</dbReference>
<dbReference type="GO" id="GO:0046872">
    <property type="term" value="F:metal ion binding"/>
    <property type="evidence" value="ECO:0007669"/>
    <property type="project" value="UniProtKB-KW"/>
</dbReference>
<evidence type="ECO:0000256" key="11">
    <source>
        <dbReference type="RuleBase" id="RU003682"/>
    </source>
</evidence>
<evidence type="ECO:0000256" key="1">
    <source>
        <dbReference type="ARBA" id="ARBA00004972"/>
    </source>
</evidence>
<dbReference type="InterPro" id="IPR026992">
    <property type="entry name" value="DIOX_N"/>
</dbReference>
<comment type="caution">
    <text evidence="13">The sequence shown here is derived from an EMBL/GenBank/DDBJ whole genome shotgun (WGS) entry which is preliminary data.</text>
</comment>
<comment type="pathway">
    <text evidence="1">Hormone biosynthesis.</text>
</comment>
<name>A0A438IXX5_VITVI</name>
<feature type="domain" description="Fe2OG dioxygenase" evidence="12">
    <location>
        <begin position="188"/>
        <end position="294"/>
    </location>
</feature>